<evidence type="ECO:0000313" key="4">
    <source>
        <dbReference type="EMBL" id="KAA5542363.1"/>
    </source>
</evidence>
<dbReference type="PANTHER" id="PTHR35889">
    <property type="entry name" value="CYCLOINULO-OLIGOSACCHARIDE FRUCTANOTRANSFERASE-RELATED"/>
    <property type="match status" value="1"/>
</dbReference>
<keyword evidence="1" id="KW-0812">Transmembrane</keyword>
<reference evidence="4 5" key="1">
    <citation type="submission" date="2019-09" db="EMBL/GenBank/DDBJ databases">
        <title>Genome sequence and assembly of Adhaeribacter sp.</title>
        <authorList>
            <person name="Chhetri G."/>
        </authorList>
    </citation>
    <scope>NUCLEOTIDE SEQUENCE [LARGE SCALE GENOMIC DNA]</scope>
    <source>
        <strain evidence="4 5">DK36</strain>
    </source>
</reference>
<dbReference type="InterPro" id="IPR011429">
    <property type="entry name" value="Cyt_c_Planctomycete-type"/>
</dbReference>
<accession>A0A5M6D4T8</accession>
<comment type="caution">
    <text evidence="4">The sequence shown here is derived from an EMBL/GenBank/DDBJ whole genome shotgun (WGS) entry which is preliminary data.</text>
</comment>
<feature type="transmembrane region" description="Helical" evidence="1">
    <location>
        <begin position="77"/>
        <end position="101"/>
    </location>
</feature>
<evidence type="ECO:0000256" key="1">
    <source>
        <dbReference type="SAM" id="Phobius"/>
    </source>
</evidence>
<dbReference type="Pfam" id="PF09990">
    <property type="entry name" value="DUF2231"/>
    <property type="match status" value="1"/>
</dbReference>
<keyword evidence="1" id="KW-1133">Transmembrane helix</keyword>
<dbReference type="Proteomes" id="UP000323426">
    <property type="component" value="Unassembled WGS sequence"/>
</dbReference>
<evidence type="ECO:0000259" key="3">
    <source>
        <dbReference type="Pfam" id="PF09990"/>
    </source>
</evidence>
<dbReference type="EMBL" id="VWSF01000018">
    <property type="protein sequence ID" value="KAA5542363.1"/>
    <property type="molecule type" value="Genomic_DNA"/>
</dbReference>
<feature type="domain" description="Cytochrome C Planctomycete-type" evidence="2">
    <location>
        <begin position="202"/>
        <end position="261"/>
    </location>
</feature>
<dbReference type="Pfam" id="PF07635">
    <property type="entry name" value="PSCyt1"/>
    <property type="match status" value="1"/>
</dbReference>
<keyword evidence="1" id="KW-0472">Membrane</keyword>
<feature type="transmembrane region" description="Helical" evidence="1">
    <location>
        <begin position="46"/>
        <end position="65"/>
    </location>
</feature>
<dbReference type="Pfam" id="PF13287">
    <property type="entry name" value="Fn3_assoc"/>
    <property type="match status" value="1"/>
</dbReference>
<dbReference type="AlphaFoldDB" id="A0A5M6D4T8"/>
<dbReference type="SUPFAM" id="SSF52047">
    <property type="entry name" value="RNI-like"/>
    <property type="match status" value="1"/>
</dbReference>
<keyword evidence="5" id="KW-1185">Reference proteome</keyword>
<sequence>MNSNLKGYAENLLFAFNIFILFLVVFESKITVPTWLQPVGRMHPLLLHFPIVLLLLAMVLEFFRFKTKYRTQEFYETFTANLFLAGLLFSAITILMGLFLSKEGGYEGAALQWHKWLGVGLLFFTSFIYWSRNARWYNDRTAKAGALVTTFSLIFVGHYGAVLTHGENFILEPVTIAEKPVVPLEEAVVFDHVIQPIFEKKCVSCHNPDKVKGKLMLTNAESVQKGGKTGKLFEPGKPELSLLLKRIHLPVEDKKHMPPKGKAQLTAEETTILNLWVKANADFEKKVIDLPAQDSLRLLAANFLKPTANEVEYSFAAADDRAVQKLNTNYRVVAPLAKESPALAVNVYNKQAYAPNTLAELKEVKEQIISLDLNKMPVKDADVKNISQFQNLRRLNLNFTDITGSGLAELATLPHLTSLSLAGTGIRYKDLQKQLPAFKSLKTIVLWNTALTTAEITQLQKAHANINFISGFKDDGTNLIKLNPPQLKNNSPIFRQTMDLQLHHPIKGVAIRYTTDGSEPDSVHSPIFKPGTTLANMTTMKAKAYKTGWLGSDVAIFNFYRSAYKPDSVRLVYPLNRVHQANGAKTFFDGELGTFNANSPAWANNWGGFYKHQMELISEFKQPINLSAIALNILVESENNIFPPAVVEVWGGTTKDKLQLLTTLKPEQPQEVKKPIIKLIEGKFKPQQVSYLKIIAKPVAELPIWHRSKGKPALLLIDEIFLN</sequence>
<protein>
    <submittedName>
        <fullName evidence="4">Cytochrome C</fullName>
    </submittedName>
</protein>
<feature type="transmembrane region" description="Helical" evidence="1">
    <location>
        <begin position="7"/>
        <end position="26"/>
    </location>
</feature>
<feature type="transmembrane region" description="Helical" evidence="1">
    <location>
        <begin position="113"/>
        <end position="130"/>
    </location>
</feature>
<feature type="domain" description="DUF2231" evidence="3">
    <location>
        <begin position="42"/>
        <end position="163"/>
    </location>
</feature>
<evidence type="ECO:0000259" key="2">
    <source>
        <dbReference type="Pfam" id="PF07635"/>
    </source>
</evidence>
<dbReference type="InterPro" id="IPR032675">
    <property type="entry name" value="LRR_dom_sf"/>
</dbReference>
<proteinExistence type="predicted"/>
<name>A0A5M6D4T8_9BACT</name>
<dbReference type="InterPro" id="IPR026876">
    <property type="entry name" value="Fn3_assoc_repeat"/>
</dbReference>
<organism evidence="4 5">
    <name type="scientific">Adhaeribacter rhizoryzae</name>
    <dbReference type="NCBI Taxonomy" id="2607907"/>
    <lineage>
        <taxon>Bacteria</taxon>
        <taxon>Pseudomonadati</taxon>
        <taxon>Bacteroidota</taxon>
        <taxon>Cytophagia</taxon>
        <taxon>Cytophagales</taxon>
        <taxon>Hymenobacteraceae</taxon>
        <taxon>Adhaeribacter</taxon>
    </lineage>
</organism>
<dbReference type="Gene3D" id="3.80.10.10">
    <property type="entry name" value="Ribonuclease Inhibitor"/>
    <property type="match status" value="1"/>
</dbReference>
<dbReference type="PANTHER" id="PTHR35889:SF3">
    <property type="entry name" value="F-BOX DOMAIN-CONTAINING PROTEIN"/>
    <property type="match status" value="1"/>
</dbReference>
<dbReference type="RefSeq" id="WP_150090986.1">
    <property type="nucleotide sequence ID" value="NZ_VWSF01000018.1"/>
</dbReference>
<dbReference type="InterPro" id="IPR019251">
    <property type="entry name" value="DUF2231_TM"/>
</dbReference>
<feature type="transmembrane region" description="Helical" evidence="1">
    <location>
        <begin position="142"/>
        <end position="161"/>
    </location>
</feature>
<evidence type="ECO:0000313" key="5">
    <source>
        <dbReference type="Proteomes" id="UP000323426"/>
    </source>
</evidence>
<gene>
    <name evidence="4" type="ORF">F0145_19235</name>
</gene>